<name>A0AAN5CRU6_9BILA</name>
<dbReference type="InterPro" id="IPR052823">
    <property type="entry name" value="SXP/RAL-2_related"/>
</dbReference>
<feature type="chain" id="PRO_5042859846" description="SXP/RAL-2 family protein Ani s 5-like cation-binding domain-containing protein" evidence="1">
    <location>
        <begin position="23"/>
        <end position="153"/>
    </location>
</feature>
<feature type="non-terminal residue" evidence="3">
    <location>
        <position position="1"/>
    </location>
</feature>
<keyword evidence="1" id="KW-0732">Signal</keyword>
<gene>
    <name evidence="3" type="ORF">PMAYCL1PPCAC_19480</name>
</gene>
<reference evidence="4" key="1">
    <citation type="submission" date="2022-10" db="EMBL/GenBank/DDBJ databases">
        <title>Genome assembly of Pristionchus species.</title>
        <authorList>
            <person name="Yoshida K."/>
            <person name="Sommer R.J."/>
        </authorList>
    </citation>
    <scope>NUCLEOTIDE SEQUENCE [LARGE SCALE GENOMIC DNA]</scope>
    <source>
        <strain evidence="4">RS5460</strain>
    </source>
</reference>
<organism evidence="3 4">
    <name type="scientific">Pristionchus mayeri</name>
    <dbReference type="NCBI Taxonomy" id="1317129"/>
    <lineage>
        <taxon>Eukaryota</taxon>
        <taxon>Metazoa</taxon>
        <taxon>Ecdysozoa</taxon>
        <taxon>Nematoda</taxon>
        <taxon>Chromadorea</taxon>
        <taxon>Rhabditida</taxon>
        <taxon>Rhabditina</taxon>
        <taxon>Diplogasteromorpha</taxon>
        <taxon>Diplogasteroidea</taxon>
        <taxon>Neodiplogasteridae</taxon>
        <taxon>Pristionchus</taxon>
    </lineage>
</organism>
<dbReference type="Proteomes" id="UP001328107">
    <property type="component" value="Unassembled WGS sequence"/>
</dbReference>
<protein>
    <recommendedName>
        <fullName evidence="2">SXP/RAL-2 family protein Ani s 5-like cation-binding domain-containing protein</fullName>
    </recommendedName>
</protein>
<proteinExistence type="predicted"/>
<feature type="signal peptide" evidence="1">
    <location>
        <begin position="1"/>
        <end position="22"/>
    </location>
</feature>
<sequence length="153" mass="16335">SLRMIARLSLLALLSVAIYAQGGPNDVPPFLQNADQATRASFFAVLQANGNKPEPQVNAAVDQWASRQSPAVKLAYTNFKAEVEKYQKEEESAHSAAVSAFSPAARAADAQLSQIAAKQGLSFEAKQQEITNYINSLDAGVKAEIIKAMGGQQ</sequence>
<dbReference type="Pfam" id="PF02520">
    <property type="entry name" value="ANIS5_cation-bd"/>
    <property type="match status" value="1"/>
</dbReference>
<evidence type="ECO:0000313" key="3">
    <source>
        <dbReference type="EMBL" id="GMR49285.1"/>
    </source>
</evidence>
<evidence type="ECO:0000259" key="2">
    <source>
        <dbReference type="Pfam" id="PF02520"/>
    </source>
</evidence>
<evidence type="ECO:0000256" key="1">
    <source>
        <dbReference type="SAM" id="SignalP"/>
    </source>
</evidence>
<feature type="domain" description="SXP/RAL-2 family protein Ani s 5-like cation-binding" evidence="2">
    <location>
        <begin position="39"/>
        <end position="142"/>
    </location>
</feature>
<dbReference type="PANTHER" id="PTHR21593:SF36">
    <property type="entry name" value="DUF148 DOMAIN-CONTAINING PROTEIN-RELATED"/>
    <property type="match status" value="1"/>
</dbReference>
<accession>A0AAN5CRU6</accession>
<dbReference type="PANTHER" id="PTHR21593">
    <property type="entry name" value="PRION-LIKE- Q/N-RICH -DOMAIN-BEARING PROTEIN PROTEIN"/>
    <property type="match status" value="1"/>
</dbReference>
<keyword evidence="4" id="KW-1185">Reference proteome</keyword>
<dbReference type="AlphaFoldDB" id="A0AAN5CRU6"/>
<evidence type="ECO:0000313" key="4">
    <source>
        <dbReference type="Proteomes" id="UP001328107"/>
    </source>
</evidence>
<comment type="caution">
    <text evidence="3">The sequence shown here is derived from an EMBL/GenBank/DDBJ whole genome shotgun (WGS) entry which is preliminary data.</text>
</comment>
<dbReference type="EMBL" id="BTRK01000004">
    <property type="protein sequence ID" value="GMR49285.1"/>
    <property type="molecule type" value="Genomic_DNA"/>
</dbReference>
<dbReference type="InterPro" id="IPR003677">
    <property type="entry name" value="ANIS5_cation-bd"/>
</dbReference>